<feature type="domain" description="Thioredoxin" evidence="3">
    <location>
        <begin position="22"/>
        <end position="150"/>
    </location>
</feature>
<dbReference type="InterPro" id="IPR013766">
    <property type="entry name" value="Thioredoxin_domain"/>
</dbReference>
<dbReference type="PANTHER" id="PTHR12151:SF25">
    <property type="entry name" value="LINALOOL DEHYDRATASE_ISOMERASE DOMAIN-CONTAINING PROTEIN"/>
    <property type="match status" value="1"/>
</dbReference>
<dbReference type="PANTHER" id="PTHR12151">
    <property type="entry name" value="ELECTRON TRANSPORT PROTIN SCO1/SENC FAMILY MEMBER"/>
    <property type="match status" value="1"/>
</dbReference>
<keyword evidence="2" id="KW-0186">Copper</keyword>
<reference evidence="4 5" key="1">
    <citation type="submission" date="2024-09" db="EMBL/GenBank/DDBJ databases">
        <authorList>
            <person name="Sun Q."/>
            <person name="Mori K."/>
        </authorList>
    </citation>
    <scope>NUCLEOTIDE SEQUENCE [LARGE SCALE GENOMIC DNA]</scope>
    <source>
        <strain evidence="4 5">JCM 9626</strain>
    </source>
</reference>
<dbReference type="InterPro" id="IPR003782">
    <property type="entry name" value="SCO1/SenC"/>
</dbReference>
<evidence type="ECO:0000313" key="4">
    <source>
        <dbReference type="EMBL" id="MFB9314884.1"/>
    </source>
</evidence>
<dbReference type="SUPFAM" id="SSF52833">
    <property type="entry name" value="Thioredoxin-like"/>
    <property type="match status" value="1"/>
</dbReference>
<name>A0ABV5KDR8_9ACTN</name>
<proteinExistence type="inferred from homology"/>
<organism evidence="4 5">
    <name type="scientific">Nocardioides plantarum</name>
    <dbReference type="NCBI Taxonomy" id="29299"/>
    <lineage>
        <taxon>Bacteria</taxon>
        <taxon>Bacillati</taxon>
        <taxon>Actinomycetota</taxon>
        <taxon>Actinomycetes</taxon>
        <taxon>Propionibacteriales</taxon>
        <taxon>Nocardioidaceae</taxon>
        <taxon>Nocardioides</taxon>
    </lineage>
</organism>
<sequence>MATLALGGCGDDAKQPFSGQVLDNPYKVPATELVDTDGKPFSLADDTDKRLTLVFFGYVNCKDICPAVLSHLASAMTRLDDADRKQVDVVLVTSDPNTDTPASLRAYLDRFDSSFIGLDADFATIKAVGLDLAVGIDERDPGGHTTQVLGVDSANEAPVYWDADTTPVQFANDIHTLLED</sequence>
<evidence type="ECO:0000313" key="5">
    <source>
        <dbReference type="Proteomes" id="UP001589750"/>
    </source>
</evidence>
<dbReference type="InterPro" id="IPR036249">
    <property type="entry name" value="Thioredoxin-like_sf"/>
</dbReference>
<comment type="similarity">
    <text evidence="1">Belongs to the SCO1/2 family.</text>
</comment>
<dbReference type="PROSITE" id="PS51352">
    <property type="entry name" value="THIOREDOXIN_2"/>
    <property type="match status" value="1"/>
</dbReference>
<accession>A0ABV5KDR8</accession>
<comment type="caution">
    <text evidence="4">The sequence shown here is derived from an EMBL/GenBank/DDBJ whole genome shotgun (WGS) entry which is preliminary data.</text>
</comment>
<protein>
    <submittedName>
        <fullName evidence="4">SCO family protein</fullName>
    </submittedName>
</protein>
<dbReference type="CDD" id="cd02968">
    <property type="entry name" value="SCO"/>
    <property type="match status" value="1"/>
</dbReference>
<dbReference type="Proteomes" id="UP001589750">
    <property type="component" value="Unassembled WGS sequence"/>
</dbReference>
<dbReference type="RefSeq" id="WP_246084144.1">
    <property type="nucleotide sequence ID" value="NZ_JBHMDG010000026.1"/>
</dbReference>
<evidence type="ECO:0000259" key="3">
    <source>
        <dbReference type="PROSITE" id="PS51352"/>
    </source>
</evidence>
<gene>
    <name evidence="4" type="ORF">ACFFRI_17635</name>
</gene>
<evidence type="ECO:0000256" key="1">
    <source>
        <dbReference type="ARBA" id="ARBA00010996"/>
    </source>
</evidence>
<dbReference type="EMBL" id="JBHMDG010000026">
    <property type="protein sequence ID" value="MFB9314884.1"/>
    <property type="molecule type" value="Genomic_DNA"/>
</dbReference>
<dbReference type="Gene3D" id="3.40.30.10">
    <property type="entry name" value="Glutaredoxin"/>
    <property type="match status" value="1"/>
</dbReference>
<dbReference type="Pfam" id="PF02630">
    <property type="entry name" value="SCO1-SenC"/>
    <property type="match status" value="1"/>
</dbReference>
<keyword evidence="5" id="KW-1185">Reference proteome</keyword>
<evidence type="ECO:0000256" key="2">
    <source>
        <dbReference type="ARBA" id="ARBA00023008"/>
    </source>
</evidence>